<keyword evidence="1" id="KW-0802">TPR repeat</keyword>
<keyword evidence="4" id="KW-0732">Signal</keyword>
<keyword evidence="2" id="KW-0175">Coiled coil</keyword>
<dbReference type="Gene3D" id="1.25.40.10">
    <property type="entry name" value="Tetratricopeptide repeat domain"/>
    <property type="match status" value="1"/>
</dbReference>
<feature type="transmembrane region" description="Helical" evidence="3">
    <location>
        <begin position="388"/>
        <end position="407"/>
    </location>
</feature>
<gene>
    <name evidence="5" type="ORF">SAMN04490243_1928</name>
</gene>
<dbReference type="RefSeq" id="WP_177218291.1">
    <property type="nucleotide sequence ID" value="NZ_FOYQ01000002.1"/>
</dbReference>
<proteinExistence type="predicted"/>
<dbReference type="SMART" id="SM00028">
    <property type="entry name" value="TPR"/>
    <property type="match status" value="7"/>
</dbReference>
<dbReference type="InterPro" id="IPR016032">
    <property type="entry name" value="Sig_transdc_resp-reg_C-effctor"/>
</dbReference>
<name>A0A1I6GZJ4_9FLAO</name>
<dbReference type="Gene3D" id="1.10.10.10">
    <property type="entry name" value="Winged helix-like DNA-binding domain superfamily/Winged helix DNA-binding domain"/>
    <property type="match status" value="1"/>
</dbReference>
<dbReference type="GO" id="GO:0006355">
    <property type="term" value="P:regulation of DNA-templated transcription"/>
    <property type="evidence" value="ECO:0007669"/>
    <property type="project" value="InterPro"/>
</dbReference>
<dbReference type="InterPro" id="IPR036388">
    <property type="entry name" value="WH-like_DNA-bd_sf"/>
</dbReference>
<evidence type="ECO:0000256" key="4">
    <source>
        <dbReference type="SAM" id="SignalP"/>
    </source>
</evidence>
<protein>
    <submittedName>
        <fullName evidence="5">TPR repeat-containing protein</fullName>
    </submittedName>
</protein>
<keyword evidence="3" id="KW-1133">Transmembrane helix</keyword>
<reference evidence="5 6" key="1">
    <citation type="submission" date="2016-10" db="EMBL/GenBank/DDBJ databases">
        <authorList>
            <person name="de Groot N.N."/>
        </authorList>
    </citation>
    <scope>NUCLEOTIDE SEQUENCE [LARGE SCALE GENOMIC DNA]</scope>
    <source>
        <strain evidence="5 6">DSM 21019</strain>
    </source>
</reference>
<evidence type="ECO:0000256" key="3">
    <source>
        <dbReference type="SAM" id="Phobius"/>
    </source>
</evidence>
<keyword evidence="6" id="KW-1185">Reference proteome</keyword>
<feature type="coiled-coil region" evidence="2">
    <location>
        <begin position="443"/>
        <end position="470"/>
    </location>
</feature>
<keyword evidence="3" id="KW-0812">Transmembrane</keyword>
<sequence>MNTKHYIWVLCLFSLQLSAQKADTVRANFLYKSFKSAMRNNPEQAALFKDSLEQEAKLSGDASLIAQAYSAEGLAQYYKSDYYKAREALQNSIALYDSLGMEMELSRVLNTQGVVLKYLGEYEEATNTHLKSLEIKRALGMPVGDIVASLGNLGVIQMEMRNLDRSTQYYEEVLELSIEHGLERSEYIARGNLAGNYGDMGEYEKAESEYLKVIDYYNSKEDHRNEARGINSLGALYFQMDNIGKAKANYLRANEINKRHNLKMFEALTTRNLGKVAMKEENYDAALTYFQTAQALSVETGTLARNVGDYINIANALAALGRFEEAYEYRRVHFEKHDSIFNKERAEQISALEIRYESERNAADLALQKEEIKTLNAQKKAESLKKTIYAGGMFSFLAVAGGLFFGFRQRIKRNRIAREKQEEIYQNEIEHKKKELASQTLHLVQKNTFLEELQENLQALRQSPEKFKMEFRRIAMLLKKEKASDRDWETFKTYFSEVHNDFDQKLKTLADKITEKEIRLAAFLRMNLTTKEIAATMNVLPDSILKSKYRLKKKLGLEQETDLVEFLNSL</sequence>
<feature type="signal peptide" evidence="4">
    <location>
        <begin position="1"/>
        <end position="21"/>
    </location>
</feature>
<dbReference type="STRING" id="400055.SAMN04490243_1928"/>
<dbReference type="SUPFAM" id="SSF48452">
    <property type="entry name" value="TPR-like"/>
    <property type="match status" value="2"/>
</dbReference>
<dbReference type="InterPro" id="IPR019734">
    <property type="entry name" value="TPR_rpt"/>
</dbReference>
<accession>A0A1I6GZJ4</accession>
<dbReference type="GO" id="GO:0003677">
    <property type="term" value="F:DNA binding"/>
    <property type="evidence" value="ECO:0007669"/>
    <property type="project" value="InterPro"/>
</dbReference>
<keyword evidence="3" id="KW-0472">Membrane</keyword>
<feature type="repeat" description="TPR" evidence="1">
    <location>
        <begin position="227"/>
        <end position="260"/>
    </location>
</feature>
<feature type="repeat" description="TPR" evidence="1">
    <location>
        <begin position="147"/>
        <end position="180"/>
    </location>
</feature>
<dbReference type="InterPro" id="IPR011990">
    <property type="entry name" value="TPR-like_helical_dom_sf"/>
</dbReference>
<evidence type="ECO:0000313" key="5">
    <source>
        <dbReference type="EMBL" id="SFR47461.1"/>
    </source>
</evidence>
<evidence type="ECO:0000313" key="6">
    <source>
        <dbReference type="Proteomes" id="UP000199534"/>
    </source>
</evidence>
<dbReference type="SUPFAM" id="SSF46894">
    <property type="entry name" value="C-terminal effector domain of the bipartite response regulators"/>
    <property type="match status" value="1"/>
</dbReference>
<evidence type="ECO:0000256" key="1">
    <source>
        <dbReference type="PROSITE-ProRule" id="PRU00339"/>
    </source>
</evidence>
<dbReference type="PANTHER" id="PTHR10098">
    <property type="entry name" value="RAPSYN-RELATED"/>
    <property type="match status" value="1"/>
</dbReference>
<dbReference type="PANTHER" id="PTHR10098:SF111">
    <property type="entry name" value="CHAT DOMAIN-CONTAINING PROTEIN"/>
    <property type="match status" value="1"/>
</dbReference>
<feature type="repeat" description="TPR" evidence="1">
    <location>
        <begin position="267"/>
        <end position="300"/>
    </location>
</feature>
<dbReference type="Proteomes" id="UP000199534">
    <property type="component" value="Unassembled WGS sequence"/>
</dbReference>
<dbReference type="EMBL" id="FOYQ01000002">
    <property type="protein sequence ID" value="SFR47461.1"/>
    <property type="molecule type" value="Genomic_DNA"/>
</dbReference>
<dbReference type="PROSITE" id="PS50005">
    <property type="entry name" value="TPR"/>
    <property type="match status" value="3"/>
</dbReference>
<dbReference type="AlphaFoldDB" id="A0A1I6GZJ4"/>
<feature type="chain" id="PRO_5011619188" evidence="4">
    <location>
        <begin position="22"/>
        <end position="570"/>
    </location>
</feature>
<evidence type="ECO:0000256" key="2">
    <source>
        <dbReference type="SAM" id="Coils"/>
    </source>
</evidence>
<dbReference type="Pfam" id="PF13181">
    <property type="entry name" value="TPR_8"/>
    <property type="match status" value="3"/>
</dbReference>
<organism evidence="5 6">
    <name type="scientific">Robiginitalea myxolifaciens</name>
    <dbReference type="NCBI Taxonomy" id="400055"/>
    <lineage>
        <taxon>Bacteria</taxon>
        <taxon>Pseudomonadati</taxon>
        <taxon>Bacteroidota</taxon>
        <taxon>Flavobacteriia</taxon>
        <taxon>Flavobacteriales</taxon>
        <taxon>Flavobacteriaceae</taxon>
        <taxon>Robiginitalea</taxon>
    </lineage>
</organism>